<comment type="caution">
    <text evidence="4">The sequence shown here is derived from an EMBL/GenBank/DDBJ whole genome shotgun (WGS) entry which is preliminary data.</text>
</comment>
<organism evidence="4 5">
    <name type="scientific">Rhizobium oryzicola</name>
    <dbReference type="NCBI Taxonomy" id="1232668"/>
    <lineage>
        <taxon>Bacteria</taxon>
        <taxon>Pseudomonadati</taxon>
        <taxon>Pseudomonadota</taxon>
        <taxon>Alphaproteobacteria</taxon>
        <taxon>Hyphomicrobiales</taxon>
        <taxon>Rhizobiaceae</taxon>
        <taxon>Rhizobium/Agrobacterium group</taxon>
        <taxon>Rhizobium</taxon>
    </lineage>
</organism>
<sequence>MYPSNFSGTIVDLVTPLRGGELDRTGLNLLIEWQIQSGIEGLLVCGEASESHCLSESEREAVLSAAIEVARGRVPILVGIMTNATTKALAWVEQARRLRADGALLVTPYYNKPCQEGVYQHVATVSGAARLPVLVLNRPSATAISLGAPLVERIADLPNVAGLVDVSPDHACAFAMSAAARSRFALYRGDDRGDLASLMIGATGCFSWVANVAPRLAVSLQHAANGANIQAARGLQTRLQPLLDTMRIDHPVSVLKQALAYVFGISPEVRLPLLPMEEQNLPGLRNALSLVGLSTEIPFLSAVAAATNGGLRHRL</sequence>
<dbReference type="Proteomes" id="UP001169006">
    <property type="component" value="Unassembled WGS sequence"/>
</dbReference>
<dbReference type="PANTHER" id="PTHR12128">
    <property type="entry name" value="DIHYDRODIPICOLINATE SYNTHASE"/>
    <property type="match status" value="1"/>
</dbReference>
<reference evidence="4" key="1">
    <citation type="journal article" date="2015" name="Int. J. Syst. Evol. Microbiol.">
        <title>Rhizobium oryzicola sp. nov., potential plant-growth-promoting endophytic bacteria isolated from rice roots.</title>
        <authorList>
            <person name="Zhang X.X."/>
            <person name="Gao J.S."/>
            <person name="Cao Y.H."/>
            <person name="Sheirdil R.A."/>
            <person name="Wang X.C."/>
            <person name="Zhang L."/>
        </authorList>
    </citation>
    <scope>NUCLEOTIDE SEQUENCE</scope>
    <source>
        <strain evidence="4">05753</strain>
    </source>
</reference>
<evidence type="ECO:0000256" key="3">
    <source>
        <dbReference type="PIRNR" id="PIRNR001365"/>
    </source>
</evidence>
<dbReference type="RefSeq" id="WP_302075294.1">
    <property type="nucleotide sequence ID" value="NZ_JAUKWQ010000001.1"/>
</dbReference>
<comment type="similarity">
    <text evidence="1 3">Belongs to the DapA family.</text>
</comment>
<dbReference type="InterPro" id="IPR002220">
    <property type="entry name" value="DapA-like"/>
</dbReference>
<evidence type="ECO:0000256" key="2">
    <source>
        <dbReference type="ARBA" id="ARBA00023239"/>
    </source>
</evidence>
<keyword evidence="5" id="KW-1185">Reference proteome</keyword>
<dbReference type="SUPFAM" id="SSF51569">
    <property type="entry name" value="Aldolase"/>
    <property type="match status" value="1"/>
</dbReference>
<dbReference type="PANTHER" id="PTHR12128:SF66">
    <property type="entry name" value="4-HYDROXY-2-OXOGLUTARATE ALDOLASE, MITOCHONDRIAL"/>
    <property type="match status" value="1"/>
</dbReference>
<evidence type="ECO:0000313" key="5">
    <source>
        <dbReference type="Proteomes" id="UP001169006"/>
    </source>
</evidence>
<dbReference type="Pfam" id="PF00701">
    <property type="entry name" value="DHDPS"/>
    <property type="match status" value="1"/>
</dbReference>
<evidence type="ECO:0000313" key="4">
    <source>
        <dbReference type="EMBL" id="MDO1581167.1"/>
    </source>
</evidence>
<dbReference type="InterPro" id="IPR013785">
    <property type="entry name" value="Aldolase_TIM"/>
</dbReference>
<gene>
    <name evidence="4" type="ORF">Q2T52_03580</name>
</gene>
<reference evidence="4" key="2">
    <citation type="submission" date="2023-07" db="EMBL/GenBank/DDBJ databases">
        <authorList>
            <person name="Sun H."/>
        </authorList>
    </citation>
    <scope>NUCLEOTIDE SEQUENCE</scope>
    <source>
        <strain evidence="4">05753</strain>
    </source>
</reference>
<keyword evidence="2 3" id="KW-0456">Lyase</keyword>
<proteinExistence type="inferred from homology"/>
<dbReference type="SMART" id="SM01130">
    <property type="entry name" value="DHDPS"/>
    <property type="match status" value="1"/>
</dbReference>
<protein>
    <submittedName>
        <fullName evidence="4">Dihydrodipicolinate synthase family protein</fullName>
    </submittedName>
</protein>
<dbReference type="PIRSF" id="PIRSF001365">
    <property type="entry name" value="DHDPS"/>
    <property type="match status" value="1"/>
</dbReference>
<name>A0ABT8STU1_9HYPH</name>
<accession>A0ABT8STU1</accession>
<dbReference type="Gene3D" id="3.20.20.70">
    <property type="entry name" value="Aldolase class I"/>
    <property type="match status" value="1"/>
</dbReference>
<evidence type="ECO:0000256" key="1">
    <source>
        <dbReference type="ARBA" id="ARBA00007592"/>
    </source>
</evidence>
<dbReference type="EMBL" id="JAUKWQ010000001">
    <property type="protein sequence ID" value="MDO1581167.1"/>
    <property type="molecule type" value="Genomic_DNA"/>
</dbReference>
<dbReference type="PRINTS" id="PR00146">
    <property type="entry name" value="DHPICSNTHASE"/>
</dbReference>